<gene>
    <name evidence="1" type="ORF">MAR_021584</name>
</gene>
<sequence length="406" mass="45599">MREVDFSVILPLNIISAGSPNNETSSYERLHARENAAYTQLGVYSPASQTHGDNCLETVMELRFKSQQTDSHTASSNYEVPDNHNGLNIEIQEVDESNAWSSEPITELNVDQEANSTFQISVELQWESDNTNNDSYTDMAFIQGVDPGNNNSYRQVTLVDGVKEWLVVGSFDFNNTVPKNTTLGVAKPVEEMTCRESVGYRCHLAYTKPAPSYDSVTAVVSKRLSVTMRPSLIVSRLYNESINRGEILNGNNSEYVRLKKGQRVMMECDANIGSYNNTAEIHWYRITITTSSRLVYITTSQNSSSLTKKNGTICQYEMTSKLAYKLTGDEMLEAPNNSLNSDKALKTTRLASQAIKLESRDTVQYENLRVPKPDFERSTQYESLVQGGSRYNNVVWTHDSSTTKVQ</sequence>
<dbReference type="EMBL" id="CP111016">
    <property type="protein sequence ID" value="WAR06215.1"/>
    <property type="molecule type" value="Genomic_DNA"/>
</dbReference>
<keyword evidence="2" id="KW-1185">Reference proteome</keyword>
<evidence type="ECO:0000313" key="1">
    <source>
        <dbReference type="EMBL" id="WAR06215.1"/>
    </source>
</evidence>
<evidence type="ECO:0008006" key="3">
    <source>
        <dbReference type="Google" id="ProtNLM"/>
    </source>
</evidence>
<reference evidence="1" key="1">
    <citation type="submission" date="2022-11" db="EMBL/GenBank/DDBJ databases">
        <title>Centuries of genome instability and evolution in soft-shell clam transmissible cancer (bioRxiv).</title>
        <authorList>
            <person name="Hart S.F.M."/>
            <person name="Yonemitsu M.A."/>
            <person name="Giersch R.M."/>
            <person name="Beal B.F."/>
            <person name="Arriagada G."/>
            <person name="Davis B.W."/>
            <person name="Ostrander E.A."/>
            <person name="Goff S.P."/>
            <person name="Metzger M.J."/>
        </authorList>
    </citation>
    <scope>NUCLEOTIDE SEQUENCE</scope>
    <source>
        <strain evidence="1">MELC-2E11</strain>
        <tissue evidence="1">Siphon/mantle</tissue>
    </source>
</reference>
<name>A0ABY7E864_MYAAR</name>
<dbReference type="Proteomes" id="UP001164746">
    <property type="component" value="Chromosome 5"/>
</dbReference>
<organism evidence="1 2">
    <name type="scientific">Mya arenaria</name>
    <name type="common">Soft-shell clam</name>
    <dbReference type="NCBI Taxonomy" id="6604"/>
    <lineage>
        <taxon>Eukaryota</taxon>
        <taxon>Metazoa</taxon>
        <taxon>Spiralia</taxon>
        <taxon>Lophotrochozoa</taxon>
        <taxon>Mollusca</taxon>
        <taxon>Bivalvia</taxon>
        <taxon>Autobranchia</taxon>
        <taxon>Heteroconchia</taxon>
        <taxon>Euheterodonta</taxon>
        <taxon>Imparidentia</taxon>
        <taxon>Neoheterodontei</taxon>
        <taxon>Myida</taxon>
        <taxon>Myoidea</taxon>
        <taxon>Myidae</taxon>
        <taxon>Mya</taxon>
    </lineage>
</organism>
<protein>
    <recommendedName>
        <fullName evidence="3">Ig-like domain-containing protein</fullName>
    </recommendedName>
</protein>
<evidence type="ECO:0000313" key="2">
    <source>
        <dbReference type="Proteomes" id="UP001164746"/>
    </source>
</evidence>
<proteinExistence type="predicted"/>
<accession>A0ABY7E864</accession>